<evidence type="ECO:0000256" key="4">
    <source>
        <dbReference type="ARBA" id="ARBA00023136"/>
    </source>
</evidence>
<evidence type="ECO:0000256" key="1">
    <source>
        <dbReference type="ARBA" id="ARBA00004141"/>
    </source>
</evidence>
<keyword evidence="2 5" id="KW-0812">Transmembrane</keyword>
<proteinExistence type="predicted"/>
<feature type="transmembrane region" description="Helical" evidence="5">
    <location>
        <begin position="271"/>
        <end position="291"/>
    </location>
</feature>
<dbReference type="Gene3D" id="1.20.1540.10">
    <property type="entry name" value="Rhomboid-like"/>
    <property type="match status" value="1"/>
</dbReference>
<evidence type="ECO:0000313" key="7">
    <source>
        <dbReference type="Proteomes" id="UP000705823"/>
    </source>
</evidence>
<keyword evidence="6" id="KW-0645">Protease</keyword>
<keyword evidence="6" id="KW-0378">Hydrolase</keyword>
<feature type="transmembrane region" description="Helical" evidence="5">
    <location>
        <begin position="235"/>
        <end position="259"/>
    </location>
</feature>
<dbReference type="OrthoDB" id="205691at2157"/>
<dbReference type="GO" id="GO:0006508">
    <property type="term" value="P:proteolysis"/>
    <property type="evidence" value="ECO:0007669"/>
    <property type="project" value="UniProtKB-KW"/>
</dbReference>
<dbReference type="SUPFAM" id="SSF144091">
    <property type="entry name" value="Rhomboid-like"/>
    <property type="match status" value="1"/>
</dbReference>
<comment type="subcellular location">
    <subcellularLocation>
        <location evidence="1">Membrane</location>
        <topology evidence="1">Multi-pass membrane protein</topology>
    </subcellularLocation>
</comment>
<feature type="transmembrane region" description="Helical" evidence="5">
    <location>
        <begin position="350"/>
        <end position="368"/>
    </location>
</feature>
<feature type="transmembrane region" description="Helical" evidence="5">
    <location>
        <begin position="115"/>
        <end position="133"/>
    </location>
</feature>
<dbReference type="EMBL" id="RKLU01000002">
    <property type="protein sequence ID" value="TQQ82912.1"/>
    <property type="molecule type" value="Genomic_DNA"/>
</dbReference>
<evidence type="ECO:0000256" key="2">
    <source>
        <dbReference type="ARBA" id="ARBA00022692"/>
    </source>
</evidence>
<keyword evidence="3 5" id="KW-1133">Transmembrane helix</keyword>
<keyword evidence="4 5" id="KW-0472">Membrane</keyword>
<evidence type="ECO:0000256" key="3">
    <source>
        <dbReference type="ARBA" id="ARBA00022989"/>
    </source>
</evidence>
<evidence type="ECO:0000256" key="5">
    <source>
        <dbReference type="SAM" id="Phobius"/>
    </source>
</evidence>
<feature type="transmembrane region" description="Helical" evidence="5">
    <location>
        <begin position="55"/>
        <end position="77"/>
    </location>
</feature>
<dbReference type="GO" id="GO:0016020">
    <property type="term" value="C:membrane"/>
    <property type="evidence" value="ECO:0007669"/>
    <property type="project" value="UniProtKB-SubCell"/>
</dbReference>
<dbReference type="InterPro" id="IPR035952">
    <property type="entry name" value="Rhomboid-like_sf"/>
</dbReference>
<feature type="transmembrane region" description="Helical" evidence="5">
    <location>
        <begin position="89"/>
        <end position="108"/>
    </location>
</feature>
<name>A0A8J8PCZ1_9EURY</name>
<gene>
    <name evidence="6" type="ORF">EGH24_05605</name>
</gene>
<dbReference type="AlphaFoldDB" id="A0A8J8PCZ1"/>
<dbReference type="GO" id="GO:0008233">
    <property type="term" value="F:peptidase activity"/>
    <property type="evidence" value="ECO:0007669"/>
    <property type="project" value="UniProtKB-KW"/>
</dbReference>
<dbReference type="RefSeq" id="WP_142979177.1">
    <property type="nucleotide sequence ID" value="NZ_RKLU01000002.1"/>
</dbReference>
<reference evidence="6" key="1">
    <citation type="submission" date="2019-02" db="EMBL/GenBank/DDBJ databases">
        <title>Halonotius sp. a new haloarchaeum isolated from saline soil.</title>
        <authorList>
            <person name="Duran-Viseras A."/>
            <person name="Sanchez-Porro C."/>
            <person name="Ventosa A."/>
        </authorList>
    </citation>
    <scope>NUCLEOTIDE SEQUENCE</scope>
    <source>
        <strain evidence="6">F15B</strain>
    </source>
</reference>
<accession>A0A8J8PCZ1</accession>
<protein>
    <submittedName>
        <fullName evidence="6">Rhomboid family intramembrane serine protease</fullName>
    </submittedName>
</protein>
<comment type="caution">
    <text evidence="6">The sequence shown here is derived from an EMBL/GenBank/DDBJ whole genome shotgun (WGS) entry which is preliminary data.</text>
</comment>
<organism evidence="6 7">
    <name type="scientific">Halonotius terrestris</name>
    <dbReference type="NCBI Taxonomy" id="2487750"/>
    <lineage>
        <taxon>Archaea</taxon>
        <taxon>Methanobacteriati</taxon>
        <taxon>Methanobacteriota</taxon>
        <taxon>Stenosarchaea group</taxon>
        <taxon>Halobacteria</taxon>
        <taxon>Halobacteriales</taxon>
        <taxon>Haloferacaceae</taxon>
        <taxon>Halonotius</taxon>
    </lineage>
</organism>
<feature type="transmembrane region" description="Helical" evidence="5">
    <location>
        <begin position="297"/>
        <end position="320"/>
    </location>
</feature>
<feature type="transmembrane region" description="Helical" evidence="5">
    <location>
        <begin position="159"/>
        <end position="190"/>
    </location>
</feature>
<evidence type="ECO:0000313" key="6">
    <source>
        <dbReference type="EMBL" id="TQQ82912.1"/>
    </source>
</evidence>
<keyword evidence="7" id="KW-1185">Reference proteome</keyword>
<feature type="transmembrane region" description="Helical" evidence="5">
    <location>
        <begin position="26"/>
        <end position="43"/>
    </location>
</feature>
<sequence length="564" mass="60444">MLATPVVLVAADLAEAVSADLLYRLFLVLALTASVATLFALGQPREWSRQLTDRLLYGVPWGTLIVMVGLLAVFYGLQDGASDTGPIVLPFRAWSYLDPFGIVVAGFAHSSTSHLMGNLIGTLVLGSFAEFIWGHHTPRRTDTVFHELWTHPVARAVGVFPAVVVALTIVGTAVALGPIIGFSIVVFAFAGFTVVRYPLATVIATVGQTVLSQLLNAIKNPETVTSAGSSFSTPWFASIALQGHAIGLLFGILLGLGLLRYRSQSPPSAARVWLGVLFFSIYRSLWAVYWFRGENSYVLYRAVGVGLVFLLAAMVTYAVVARHRPVLSKYAVENPQSMLADMTTISHRQVALLIVVAASASLVTPAIAANATTAADAELPGEPIEIRGYELTYGENVTDGQINVFDVDGFGETTRISTSGVIVRNTDRHIWSTAVSTARLADSGEAKIRLGGVGWQETVTATREGWQATGGGTTYRVLLSHDNTTRLLYASDAVEAEPVIVGQRVSINATDDGFRIGVDNETAPLPTGNESTTLGRLEFTQQDDRLVAIHDRSNTAVRVATKAN</sequence>
<dbReference type="Proteomes" id="UP000705823">
    <property type="component" value="Unassembled WGS sequence"/>
</dbReference>